<reference evidence="1" key="2">
    <citation type="journal article" date="2015" name="Fish Shellfish Immunol.">
        <title>Early steps in the European eel (Anguilla anguilla)-Vibrio vulnificus interaction in the gills: Role of the RtxA13 toxin.</title>
        <authorList>
            <person name="Callol A."/>
            <person name="Pajuelo D."/>
            <person name="Ebbesson L."/>
            <person name="Teles M."/>
            <person name="MacKenzie S."/>
            <person name="Amaro C."/>
        </authorList>
    </citation>
    <scope>NUCLEOTIDE SEQUENCE</scope>
</reference>
<organism evidence="1">
    <name type="scientific">Anguilla anguilla</name>
    <name type="common">European freshwater eel</name>
    <name type="synonym">Muraena anguilla</name>
    <dbReference type="NCBI Taxonomy" id="7936"/>
    <lineage>
        <taxon>Eukaryota</taxon>
        <taxon>Metazoa</taxon>
        <taxon>Chordata</taxon>
        <taxon>Craniata</taxon>
        <taxon>Vertebrata</taxon>
        <taxon>Euteleostomi</taxon>
        <taxon>Actinopterygii</taxon>
        <taxon>Neopterygii</taxon>
        <taxon>Teleostei</taxon>
        <taxon>Anguilliformes</taxon>
        <taxon>Anguillidae</taxon>
        <taxon>Anguilla</taxon>
    </lineage>
</organism>
<reference evidence="1" key="1">
    <citation type="submission" date="2014-11" db="EMBL/GenBank/DDBJ databases">
        <authorList>
            <person name="Amaro Gonzalez C."/>
        </authorList>
    </citation>
    <scope>NUCLEOTIDE SEQUENCE</scope>
</reference>
<name>A0A0E9V9E5_ANGAN</name>
<accession>A0A0E9V9E5</accession>
<proteinExistence type="predicted"/>
<sequence>MLTFMISFSEN</sequence>
<evidence type="ECO:0000313" key="1">
    <source>
        <dbReference type="EMBL" id="JAH74085.1"/>
    </source>
</evidence>
<dbReference type="EMBL" id="GBXM01034492">
    <property type="protein sequence ID" value="JAH74085.1"/>
    <property type="molecule type" value="Transcribed_RNA"/>
</dbReference>
<protein>
    <submittedName>
        <fullName evidence="1">Uncharacterized protein</fullName>
    </submittedName>
</protein>